<dbReference type="OMA" id="WYINIGD"/>
<dbReference type="Pfam" id="PF00012">
    <property type="entry name" value="HSP70"/>
    <property type="match status" value="1"/>
</dbReference>
<dbReference type="PANTHER" id="PTHR14187">
    <property type="entry name" value="ALPHA KINASE/ELONGATION FACTOR 2 KINASE"/>
    <property type="match status" value="1"/>
</dbReference>
<dbReference type="EMBL" id="AZHC01000008">
    <property type="protein sequence ID" value="OAA45691.1"/>
    <property type="molecule type" value="Genomic_DNA"/>
</dbReference>
<dbReference type="SUPFAM" id="SSF53067">
    <property type="entry name" value="Actin-like ATPase domain"/>
    <property type="match status" value="2"/>
</dbReference>
<dbReference type="GO" id="GO:0140662">
    <property type="term" value="F:ATP-dependent protein folding chaperone"/>
    <property type="evidence" value="ECO:0007669"/>
    <property type="project" value="InterPro"/>
</dbReference>
<sequence>MRFGEDISLPLRASGSSEKLIIALDFGTTYSGISYCFANHAEAKPLPIMKWPGLEGLSVPKIPTVLSYNSGSTEKFTRGASVDTNAKDAIVGIKLLLDPEQTRPMYLPTSNIKKDLKALPKPAVEIAADFIGAVYNHALQEIAKTVPRAYMKLCNKEFVLSVPAVWSDAAKIATLKAAQTAGIHPVTLIKEPEAAALHIVKELGFSMRENDAYIICDAGGGTVDLISYQVEQVLPRLELKELVPGSGELHYFPEYLDKAALIKSTKGGMAGSLGLNKRFASAVQALVGDEQWLTLKRGKGWALAEKQFDQEIKRAFKGDVGEEYFVNFPLADLWDDPEGDLVSNTWRMTGGDLKQIFEPLVKDILNLIELQVKEVEIKRPNSGISGIMLVGGFGSNIYLRERIKAHFNGIEVLQPEDAWAAIVKGAALSKLPQQAAVTSISSTKHYGTAAWSIYDPHRDAGQATQIWRDGSERVEKMSWFIHIGDDIRRDQKVKYTFNYMLEEDDFGKEMVFSDELWECQDRTPPVYPSKSRNLKTNCIVKWDATGIPISKCVQRTGPNGKVFYDLFFDLIVTLESALMTFSVEFEGRTMGSVEADLVPGRDTVTKLLSQ</sequence>
<evidence type="ECO:0000256" key="2">
    <source>
        <dbReference type="ARBA" id="ARBA00022840"/>
    </source>
</evidence>
<dbReference type="STRING" id="1081105.A0A167FSI1"/>
<organism evidence="3 4">
    <name type="scientific">Metarhizium rileyi (strain RCEF 4871)</name>
    <name type="common">Nomuraea rileyi</name>
    <dbReference type="NCBI Taxonomy" id="1649241"/>
    <lineage>
        <taxon>Eukaryota</taxon>
        <taxon>Fungi</taxon>
        <taxon>Dikarya</taxon>
        <taxon>Ascomycota</taxon>
        <taxon>Pezizomycotina</taxon>
        <taxon>Sordariomycetes</taxon>
        <taxon>Hypocreomycetidae</taxon>
        <taxon>Hypocreales</taxon>
        <taxon>Clavicipitaceae</taxon>
        <taxon>Metarhizium</taxon>
    </lineage>
</organism>
<dbReference type="AlphaFoldDB" id="A0A167FSI1"/>
<accession>A0A167FSI1</accession>
<keyword evidence="4" id="KW-1185">Reference proteome</keyword>
<comment type="caution">
    <text evidence="3">The sequence shown here is derived from an EMBL/GenBank/DDBJ whole genome shotgun (WGS) entry which is preliminary data.</text>
</comment>
<dbReference type="Gene3D" id="3.30.420.40">
    <property type="match status" value="2"/>
</dbReference>
<dbReference type="OrthoDB" id="5332281at2759"/>
<keyword evidence="2" id="KW-0067">ATP-binding</keyword>
<evidence type="ECO:0000313" key="3">
    <source>
        <dbReference type="EMBL" id="OAA45691.1"/>
    </source>
</evidence>
<dbReference type="PANTHER" id="PTHR14187:SF5">
    <property type="entry name" value="HEAT SHOCK 70 KDA PROTEIN 12A"/>
    <property type="match status" value="1"/>
</dbReference>
<dbReference type="CDD" id="cd10170">
    <property type="entry name" value="ASKHA_NBD_HSP70"/>
    <property type="match status" value="1"/>
</dbReference>
<gene>
    <name evidence="3" type="ORF">NOR_03480</name>
</gene>
<reference evidence="3 4" key="1">
    <citation type="journal article" date="2016" name="Genome Biol. Evol.">
        <title>Divergent and convergent evolution of fungal pathogenicity.</title>
        <authorList>
            <person name="Shang Y."/>
            <person name="Xiao G."/>
            <person name="Zheng P."/>
            <person name="Cen K."/>
            <person name="Zhan S."/>
            <person name="Wang C."/>
        </authorList>
    </citation>
    <scope>NUCLEOTIDE SEQUENCE [LARGE SCALE GENOMIC DNA]</scope>
    <source>
        <strain evidence="3 4">RCEF 4871</strain>
    </source>
</reference>
<dbReference type="InterPro" id="IPR043129">
    <property type="entry name" value="ATPase_NBD"/>
</dbReference>
<protein>
    <submittedName>
        <fullName evidence="3">Heat shock protein Hsp70</fullName>
    </submittedName>
</protein>
<name>A0A167FSI1_METRR</name>
<dbReference type="Gene3D" id="3.90.640.10">
    <property type="entry name" value="Actin, Chain A, domain 4"/>
    <property type="match status" value="1"/>
</dbReference>
<keyword evidence="3" id="KW-0346">Stress response</keyword>
<keyword evidence="1" id="KW-0547">Nucleotide-binding</keyword>
<dbReference type="InterPro" id="IPR013126">
    <property type="entry name" value="Hsp_70_fam"/>
</dbReference>
<evidence type="ECO:0000313" key="4">
    <source>
        <dbReference type="Proteomes" id="UP000243498"/>
    </source>
</evidence>
<dbReference type="Proteomes" id="UP000243498">
    <property type="component" value="Unassembled WGS sequence"/>
</dbReference>
<evidence type="ECO:0000256" key="1">
    <source>
        <dbReference type="ARBA" id="ARBA00022741"/>
    </source>
</evidence>
<dbReference type="GO" id="GO:0005524">
    <property type="term" value="F:ATP binding"/>
    <property type="evidence" value="ECO:0007669"/>
    <property type="project" value="UniProtKB-KW"/>
</dbReference>
<proteinExistence type="predicted"/>